<dbReference type="InterPro" id="IPR038592">
    <property type="entry name" value="CheD-like_sf"/>
</dbReference>
<proteinExistence type="inferred from homology"/>
<keyword evidence="2 3" id="KW-0378">Hydrolase</keyword>
<gene>
    <name evidence="3" type="primary">cheD</name>
    <name evidence="4" type="ORF">D779_1999</name>
</gene>
<keyword evidence="1 3" id="KW-0145">Chemotaxis</keyword>
<dbReference type="GO" id="GO:0006935">
    <property type="term" value="P:chemotaxis"/>
    <property type="evidence" value="ECO:0007669"/>
    <property type="project" value="UniProtKB-UniRule"/>
</dbReference>
<dbReference type="InterPro" id="IPR005659">
    <property type="entry name" value="Chemorcpt_Glu_NH3ase_CheD"/>
</dbReference>
<dbReference type="HAMAP" id="MF_01440">
    <property type="entry name" value="CheD"/>
    <property type="match status" value="1"/>
</dbReference>
<comment type="caution">
    <text evidence="4">The sequence shown here is derived from an EMBL/GenBank/DDBJ whole genome shotgun (WGS) entry which is preliminary data.</text>
</comment>
<comment type="function">
    <text evidence="3">Probably deamidates glutamine residues to glutamate on methyl-accepting chemotaxis receptors (MCPs), playing an important role in chemotaxis.</text>
</comment>
<evidence type="ECO:0000256" key="3">
    <source>
        <dbReference type="HAMAP-Rule" id="MF_01440"/>
    </source>
</evidence>
<keyword evidence="5" id="KW-1185">Reference proteome</keyword>
<reference evidence="4 5" key="1">
    <citation type="submission" date="2012-11" db="EMBL/GenBank/DDBJ databases">
        <title>Genome assembly of Thiorhodococcus sp. AK35.</title>
        <authorList>
            <person name="Nupur N."/>
            <person name="Khatri I."/>
            <person name="Subramanian S."/>
            <person name="Pinnaka A."/>
        </authorList>
    </citation>
    <scope>NUCLEOTIDE SEQUENCE [LARGE SCALE GENOMIC DNA]</scope>
    <source>
        <strain evidence="4 5">AK35</strain>
    </source>
</reference>
<evidence type="ECO:0000313" key="4">
    <source>
        <dbReference type="EMBL" id="EXJ14944.1"/>
    </source>
</evidence>
<dbReference type="PATRIC" id="fig|1249627.3.peg.2319"/>
<dbReference type="RefSeq" id="WP_043753896.1">
    <property type="nucleotide sequence ID" value="NZ_AONC01000034.1"/>
</dbReference>
<organism evidence="4 5">
    <name type="scientific">Imhoffiella purpurea</name>
    <dbReference type="NCBI Taxonomy" id="1249627"/>
    <lineage>
        <taxon>Bacteria</taxon>
        <taxon>Pseudomonadati</taxon>
        <taxon>Pseudomonadota</taxon>
        <taxon>Gammaproteobacteria</taxon>
        <taxon>Chromatiales</taxon>
        <taxon>Chromatiaceae</taxon>
        <taxon>Imhoffiella</taxon>
    </lineage>
</organism>
<evidence type="ECO:0000256" key="1">
    <source>
        <dbReference type="ARBA" id="ARBA00022500"/>
    </source>
</evidence>
<dbReference type="OrthoDB" id="9807202at2"/>
<dbReference type="eggNOG" id="COG1871">
    <property type="taxonomic scope" value="Bacteria"/>
</dbReference>
<dbReference type="SUPFAM" id="SSF64438">
    <property type="entry name" value="CNF1/YfiH-like putative cysteine hydrolases"/>
    <property type="match status" value="1"/>
</dbReference>
<dbReference type="CDD" id="cd16352">
    <property type="entry name" value="CheD"/>
    <property type="match status" value="1"/>
</dbReference>
<dbReference type="Proteomes" id="UP000019460">
    <property type="component" value="Unassembled WGS sequence"/>
</dbReference>
<dbReference type="PANTHER" id="PTHR35147:SF3">
    <property type="entry name" value="CHEMORECEPTOR GLUTAMINE DEAMIDASE CHED 1-RELATED"/>
    <property type="match status" value="1"/>
</dbReference>
<dbReference type="EMBL" id="AONC01000034">
    <property type="protein sequence ID" value="EXJ14944.1"/>
    <property type="molecule type" value="Genomic_DNA"/>
</dbReference>
<accession>W9V6E3</accession>
<dbReference type="Gene3D" id="3.30.1330.200">
    <property type="match status" value="1"/>
</dbReference>
<comment type="similarity">
    <text evidence="3">Belongs to the CheD family.</text>
</comment>
<dbReference type="PANTHER" id="PTHR35147">
    <property type="entry name" value="CHEMORECEPTOR GLUTAMINE DEAMIDASE CHED-RELATED"/>
    <property type="match status" value="1"/>
</dbReference>
<dbReference type="STRING" id="1249627.D779_1999"/>
<dbReference type="AlphaFoldDB" id="W9V6E3"/>
<dbReference type="EC" id="3.5.1.44" evidence="3"/>
<dbReference type="GO" id="GO:0050568">
    <property type="term" value="F:protein-glutamine glutaminase activity"/>
    <property type="evidence" value="ECO:0007669"/>
    <property type="project" value="UniProtKB-UniRule"/>
</dbReference>
<sequence>MTNTRQENQQDIYVYPCDIWFGGGETRLRTVLGSCVAVTLWHPTLRIGGLCHFMISRSPASLKPDRGGCYADSAMAMLEREIEATGRPPHEFEAKLFGGGIMFPCPDAGCDISTNRVNERNIAAGRELAKYFGHPVVAEHLGGHGHRQLVFDVASGLAWLKHSPVVCEGWCRRCKKEKVA</sequence>
<dbReference type="InterPro" id="IPR011324">
    <property type="entry name" value="Cytotoxic_necrot_fac-like_cat"/>
</dbReference>
<evidence type="ECO:0000313" key="5">
    <source>
        <dbReference type="Proteomes" id="UP000019460"/>
    </source>
</evidence>
<name>W9V6E3_9GAMM</name>
<evidence type="ECO:0000256" key="2">
    <source>
        <dbReference type="ARBA" id="ARBA00022801"/>
    </source>
</evidence>
<dbReference type="Pfam" id="PF03975">
    <property type="entry name" value="CheD"/>
    <property type="match status" value="1"/>
</dbReference>
<protein>
    <recommendedName>
        <fullName evidence="3">Probable chemoreceptor glutamine deamidase CheD</fullName>
        <ecNumber evidence="3">3.5.1.44</ecNumber>
    </recommendedName>
</protein>
<comment type="catalytic activity">
    <reaction evidence="3">
        <text>L-glutaminyl-[protein] + H2O = L-glutamyl-[protein] + NH4(+)</text>
        <dbReference type="Rhea" id="RHEA:16441"/>
        <dbReference type="Rhea" id="RHEA-COMP:10207"/>
        <dbReference type="Rhea" id="RHEA-COMP:10208"/>
        <dbReference type="ChEBI" id="CHEBI:15377"/>
        <dbReference type="ChEBI" id="CHEBI:28938"/>
        <dbReference type="ChEBI" id="CHEBI:29973"/>
        <dbReference type="ChEBI" id="CHEBI:30011"/>
        <dbReference type="EC" id="3.5.1.44"/>
    </reaction>
</comment>